<feature type="chain" id="PRO_5045280653" description="DUF3828 domain-containing protein" evidence="2">
    <location>
        <begin position="19"/>
        <end position="182"/>
    </location>
</feature>
<keyword evidence="2" id="KW-0732">Signal</keyword>
<accession>A0ABQ2UKN1</accession>
<feature type="signal peptide" evidence="2">
    <location>
        <begin position="1"/>
        <end position="18"/>
    </location>
</feature>
<gene>
    <name evidence="3" type="ORF">GCM10010178_35160</name>
</gene>
<evidence type="ECO:0000256" key="2">
    <source>
        <dbReference type="SAM" id="SignalP"/>
    </source>
</evidence>
<evidence type="ECO:0000256" key="1">
    <source>
        <dbReference type="SAM" id="MobiDB-lite"/>
    </source>
</evidence>
<evidence type="ECO:0008006" key="5">
    <source>
        <dbReference type="Google" id="ProtNLM"/>
    </source>
</evidence>
<dbReference type="Proteomes" id="UP000649573">
    <property type="component" value="Unassembled WGS sequence"/>
</dbReference>
<organism evidence="3 4">
    <name type="scientific">Lentzea flava</name>
    <dbReference type="NCBI Taxonomy" id="103732"/>
    <lineage>
        <taxon>Bacteria</taxon>
        <taxon>Bacillati</taxon>
        <taxon>Actinomycetota</taxon>
        <taxon>Actinomycetes</taxon>
        <taxon>Pseudonocardiales</taxon>
        <taxon>Pseudonocardiaceae</taxon>
        <taxon>Lentzea</taxon>
    </lineage>
</organism>
<evidence type="ECO:0000313" key="4">
    <source>
        <dbReference type="Proteomes" id="UP000649573"/>
    </source>
</evidence>
<dbReference type="RefSeq" id="WP_229812653.1">
    <property type="nucleotide sequence ID" value="NZ_BMRE01000013.1"/>
</dbReference>
<keyword evidence="4" id="KW-1185">Reference proteome</keyword>
<comment type="caution">
    <text evidence="3">The sequence shown here is derived from an EMBL/GenBank/DDBJ whole genome shotgun (WGS) entry which is preliminary data.</text>
</comment>
<proteinExistence type="predicted"/>
<sequence length="182" mass="19219">MNLTTKILVAVGSMAVLGACDGTPSITTTNKPSATQPPPSTASPAETAQNRAIDAYREMWNDFAAAGTSSDWQSAKLGQHATGIALNKLSQSLYGDNYRGLITKGAPVLNPTVSTAEPQEDPKKILITDCGDSTNWLKYRKDNGALADDKPGGRHLINAVVEKQADGSWKVSDYGVHDVGSC</sequence>
<feature type="region of interest" description="Disordered" evidence="1">
    <location>
        <begin position="27"/>
        <end position="48"/>
    </location>
</feature>
<dbReference type="EMBL" id="BMRE01000013">
    <property type="protein sequence ID" value="GGU39778.1"/>
    <property type="molecule type" value="Genomic_DNA"/>
</dbReference>
<evidence type="ECO:0000313" key="3">
    <source>
        <dbReference type="EMBL" id="GGU39778.1"/>
    </source>
</evidence>
<protein>
    <recommendedName>
        <fullName evidence="5">DUF3828 domain-containing protein</fullName>
    </recommendedName>
</protein>
<reference evidence="4" key="1">
    <citation type="journal article" date="2019" name="Int. J. Syst. Evol. Microbiol.">
        <title>The Global Catalogue of Microorganisms (GCM) 10K type strain sequencing project: providing services to taxonomists for standard genome sequencing and annotation.</title>
        <authorList>
            <consortium name="The Broad Institute Genomics Platform"/>
            <consortium name="The Broad Institute Genome Sequencing Center for Infectious Disease"/>
            <person name="Wu L."/>
            <person name="Ma J."/>
        </authorList>
    </citation>
    <scope>NUCLEOTIDE SEQUENCE [LARGE SCALE GENOMIC DNA]</scope>
    <source>
        <strain evidence="4">JCM 3296</strain>
    </source>
</reference>
<name>A0ABQ2UKN1_9PSEU</name>
<dbReference type="PROSITE" id="PS51257">
    <property type="entry name" value="PROKAR_LIPOPROTEIN"/>
    <property type="match status" value="1"/>
</dbReference>